<comment type="caution">
    <text evidence="2">The sequence shown here is derived from an EMBL/GenBank/DDBJ whole genome shotgun (WGS) entry which is preliminary data.</text>
</comment>
<evidence type="ECO:0000313" key="2">
    <source>
        <dbReference type="EMBL" id="KAF3851913.1"/>
    </source>
</evidence>
<reference evidence="2 3" key="1">
    <citation type="submission" date="2020-03" db="EMBL/GenBank/DDBJ databases">
        <title>Dissostichus mawsoni Genome sequencing and assembly.</title>
        <authorList>
            <person name="Park H."/>
        </authorList>
    </citation>
    <scope>NUCLEOTIDE SEQUENCE [LARGE SCALE GENOMIC DNA]</scope>
    <source>
        <strain evidence="2">DM0001</strain>
        <tissue evidence="2">Muscle</tissue>
    </source>
</reference>
<protein>
    <submittedName>
        <fullName evidence="2">Uncharacterized protein</fullName>
    </submittedName>
</protein>
<evidence type="ECO:0000256" key="1">
    <source>
        <dbReference type="SAM" id="MobiDB-lite"/>
    </source>
</evidence>
<gene>
    <name evidence="2" type="ORF">F7725_005268</name>
</gene>
<accession>A0A7J5YRX7</accession>
<feature type="region of interest" description="Disordered" evidence="1">
    <location>
        <begin position="254"/>
        <end position="278"/>
    </location>
</feature>
<keyword evidence="3" id="KW-1185">Reference proteome</keyword>
<feature type="non-terminal residue" evidence="2">
    <location>
        <position position="1"/>
    </location>
</feature>
<dbReference type="EMBL" id="JAAKFY010000009">
    <property type="protein sequence ID" value="KAF3851913.1"/>
    <property type="molecule type" value="Genomic_DNA"/>
</dbReference>
<name>A0A7J5YRX7_DISMA</name>
<proteinExistence type="predicted"/>
<organism evidence="2 3">
    <name type="scientific">Dissostichus mawsoni</name>
    <name type="common">Antarctic cod</name>
    <dbReference type="NCBI Taxonomy" id="36200"/>
    <lineage>
        <taxon>Eukaryota</taxon>
        <taxon>Metazoa</taxon>
        <taxon>Chordata</taxon>
        <taxon>Craniata</taxon>
        <taxon>Vertebrata</taxon>
        <taxon>Euteleostomi</taxon>
        <taxon>Actinopterygii</taxon>
        <taxon>Neopterygii</taxon>
        <taxon>Teleostei</taxon>
        <taxon>Neoteleostei</taxon>
        <taxon>Acanthomorphata</taxon>
        <taxon>Eupercaria</taxon>
        <taxon>Perciformes</taxon>
        <taxon>Notothenioidei</taxon>
        <taxon>Nototheniidae</taxon>
        <taxon>Dissostichus</taxon>
    </lineage>
</organism>
<dbReference type="Proteomes" id="UP000518266">
    <property type="component" value="Unassembled WGS sequence"/>
</dbReference>
<sequence>MVEDMRRTDMSPSPLRQAIFQTDKKSTLSVCEVRREDEVMRDGSRSEISHVSTHGSWAMFFLSVPGYTARRRRPAAGESCRQGGLSWWGPGSRGPESCLELELTLTDDKGQLEKRRTLRSLPRNDGPQAKRHRDESGRKIRPIRQTQECIFIKTSLFEGIVKVEESEAVSEVIRPRSCCTVLREAEDEDTLHRLWAHVHAGWGLYLAAGLANRSLSAKAPDEGEEAYDAYDSVEAPHTKCPTPAGDEYLVRDQRQTPTGHSGDHKGASGAGWGPGAAHGHIARDTAMQMGQSPLPHSCMRE</sequence>
<dbReference type="AlphaFoldDB" id="A0A7J5YRX7"/>
<feature type="region of interest" description="Disordered" evidence="1">
    <location>
        <begin position="116"/>
        <end position="139"/>
    </location>
</feature>
<evidence type="ECO:0000313" key="3">
    <source>
        <dbReference type="Proteomes" id="UP000518266"/>
    </source>
</evidence>